<keyword evidence="5" id="KW-1185">Reference proteome</keyword>
<evidence type="ECO:0000256" key="2">
    <source>
        <dbReference type="ARBA" id="ARBA00023145"/>
    </source>
</evidence>
<dbReference type="GO" id="GO:0008234">
    <property type="term" value="F:cysteine-type peptidase activity"/>
    <property type="evidence" value="ECO:0007669"/>
    <property type="project" value="InterPro"/>
</dbReference>
<dbReference type="SMART" id="SM00645">
    <property type="entry name" value="Pept_C1"/>
    <property type="match status" value="2"/>
</dbReference>
<keyword evidence="4" id="KW-0645">Protease</keyword>
<evidence type="ECO:0000259" key="3">
    <source>
        <dbReference type="SMART" id="SM00645"/>
    </source>
</evidence>
<dbReference type="Proteomes" id="UP000198211">
    <property type="component" value="Unassembled WGS sequence"/>
</dbReference>
<protein>
    <submittedName>
        <fullName evidence="4">Cathepsin-like aspartic protease</fullName>
    </submittedName>
</protein>
<accession>A0A225X2U9</accession>
<dbReference type="OrthoDB" id="190265at2759"/>
<reference evidence="5" key="1">
    <citation type="submission" date="2017-03" db="EMBL/GenBank/DDBJ databases">
        <title>Phytopthora megakarya and P. palmivora, two closely related causual agents of cacao black pod achieved similar genome size and gene model numbers by different mechanisms.</title>
        <authorList>
            <person name="Ali S."/>
            <person name="Shao J."/>
            <person name="Larry D.J."/>
            <person name="Kronmiller B."/>
            <person name="Shen D."/>
            <person name="Strem M.D."/>
            <person name="Melnick R.L."/>
            <person name="Guiltinan M.J."/>
            <person name="Tyler B.M."/>
            <person name="Meinhardt L.W."/>
            <person name="Bailey B.A."/>
        </authorList>
    </citation>
    <scope>NUCLEOTIDE SEQUENCE [LARGE SCALE GENOMIC DNA]</scope>
    <source>
        <strain evidence="5">zdho120</strain>
    </source>
</reference>
<dbReference type="STRING" id="4795.A0A225X2U9"/>
<comment type="caution">
    <text evidence="4">The sequence shown here is derived from an EMBL/GenBank/DDBJ whole genome shotgun (WGS) entry which is preliminary data.</text>
</comment>
<feature type="domain" description="Peptidase C1A papain C-terminal" evidence="3">
    <location>
        <begin position="363"/>
        <end position="614"/>
    </location>
</feature>
<dbReference type="Gene3D" id="3.90.70.10">
    <property type="entry name" value="Cysteine proteinases"/>
    <property type="match status" value="2"/>
</dbReference>
<evidence type="ECO:0000256" key="1">
    <source>
        <dbReference type="ARBA" id="ARBA00008455"/>
    </source>
</evidence>
<dbReference type="Pfam" id="PF00112">
    <property type="entry name" value="Peptidase_C1"/>
    <property type="match status" value="2"/>
</dbReference>
<dbReference type="EMBL" id="NBNE01000030">
    <property type="protein sequence ID" value="OWZ24073.1"/>
    <property type="molecule type" value="Genomic_DNA"/>
</dbReference>
<dbReference type="PRINTS" id="PR00705">
    <property type="entry name" value="PAPAIN"/>
</dbReference>
<evidence type="ECO:0000313" key="4">
    <source>
        <dbReference type="EMBL" id="OWZ24073.1"/>
    </source>
</evidence>
<name>A0A225X2U9_9STRA</name>
<organism evidence="4 5">
    <name type="scientific">Phytophthora megakarya</name>
    <dbReference type="NCBI Taxonomy" id="4795"/>
    <lineage>
        <taxon>Eukaryota</taxon>
        <taxon>Sar</taxon>
        <taxon>Stramenopiles</taxon>
        <taxon>Oomycota</taxon>
        <taxon>Peronosporomycetes</taxon>
        <taxon>Peronosporales</taxon>
        <taxon>Peronosporaceae</taxon>
        <taxon>Phytophthora</taxon>
    </lineage>
</organism>
<keyword evidence="2" id="KW-0865">Zymogen</keyword>
<gene>
    <name evidence="4" type="ORF">PHMEG_000966</name>
</gene>
<sequence length="619" mass="68717">MVEAQTDKDPGWYLGGNDPEHVLTSLPDIQSLNDLPENWDWRNYNNTGISLTTSVLSQMVPRACGSCWAFATISALSDRIRIAKFKQTGHVDTEVLLSPQVLLDCGMRSFGSCRGGDPRYAHKWIHENGIVDSTCNPYIASHPSWIGSGDCANTQCHTCTMNGDCFVVENPMKYHISEYGTLKFTTSKEFQLQAMNEIYHRGPIVVSMYSLTPEFKQYKGGYILRDRKKYPGTTHVVSIVGWGIEPDTGIKFWIVRNSIGTHWGDHGYFHVERGDNTFNIENKGASAFVAPKQVVDYTHEGVSMHAVQNQIDLLAACAATGSAKGEGDVAEVQTNKGDGWFLGGNDPEHVLTSLPEVTSIDDLPESWDWRDYNGTGISLTTSVLNQMVPRACGSCWAFATVSALSDRIRIARFKKTGRLDTEVLLSPQVLLDCGMRSFGSCHGGDPRYAHKWIHQNGIVDLTCNPYIASHPSWMGGGDCAATQCHTCNLKGECFVLEDPVKYRISEYGTLNFTTPEEFQLQAMNEIYHRGPIVVSMYSLSPEYRQFKGGYILRDSTQYPGTTHVVSIVGWGTDAKTGVKYWIVRNSDGTNWGDNGFFLAERGVNIYNMEGHGAWAVPIV</sequence>
<dbReference type="AlphaFoldDB" id="A0A225X2U9"/>
<dbReference type="GO" id="GO:0006508">
    <property type="term" value="P:proteolysis"/>
    <property type="evidence" value="ECO:0007669"/>
    <property type="project" value="UniProtKB-KW"/>
</dbReference>
<comment type="similarity">
    <text evidence="1">Belongs to the peptidase C1 family.</text>
</comment>
<dbReference type="FunFam" id="3.90.70.10:FF:000557">
    <property type="entry name" value="Uncharacterized protein"/>
    <property type="match status" value="1"/>
</dbReference>
<dbReference type="InterPro" id="IPR038765">
    <property type="entry name" value="Papain-like_cys_pep_sf"/>
</dbReference>
<evidence type="ECO:0000313" key="5">
    <source>
        <dbReference type="Proteomes" id="UP000198211"/>
    </source>
</evidence>
<dbReference type="InterPro" id="IPR000668">
    <property type="entry name" value="Peptidase_C1A_C"/>
</dbReference>
<feature type="domain" description="Peptidase C1A papain C-terminal" evidence="3">
    <location>
        <begin position="35"/>
        <end position="289"/>
    </location>
</feature>
<dbReference type="SUPFAM" id="SSF54001">
    <property type="entry name" value="Cysteine proteinases"/>
    <property type="match status" value="2"/>
</dbReference>
<dbReference type="PANTHER" id="PTHR12411">
    <property type="entry name" value="CYSTEINE PROTEASE FAMILY C1-RELATED"/>
    <property type="match status" value="1"/>
</dbReference>
<dbReference type="InterPro" id="IPR013128">
    <property type="entry name" value="Peptidase_C1A"/>
</dbReference>
<keyword evidence="4" id="KW-0378">Hydrolase</keyword>
<proteinExistence type="inferred from homology"/>